<evidence type="ECO:0000256" key="12">
    <source>
        <dbReference type="PIRNR" id="PIRNR006621"/>
    </source>
</evidence>
<dbReference type="InterPro" id="IPR024036">
    <property type="entry name" value="tRNA-dHydroUridine_Synthase_C"/>
</dbReference>
<feature type="binding site" evidence="14">
    <location>
        <position position="70"/>
    </location>
    <ligand>
        <name>FMN</name>
        <dbReference type="ChEBI" id="CHEBI:58210"/>
    </ligand>
</feature>
<feature type="binding site" evidence="14">
    <location>
        <begin position="224"/>
        <end position="225"/>
    </location>
    <ligand>
        <name>FMN</name>
        <dbReference type="ChEBI" id="CHEBI:58210"/>
    </ligand>
</feature>
<dbReference type="InterPro" id="IPR004652">
    <property type="entry name" value="DusB-like"/>
</dbReference>
<name>A0A423PM37_9GAMM</name>
<keyword evidence="5 12" id="KW-0288">FMN</keyword>
<dbReference type="NCBIfam" id="TIGR00737">
    <property type="entry name" value="nifR3_yhdG"/>
    <property type="match status" value="1"/>
</dbReference>
<comment type="similarity">
    <text evidence="12">Belongs to the dus family.</text>
</comment>
<dbReference type="PANTHER" id="PTHR45846:SF1">
    <property type="entry name" value="TRNA-DIHYDROURIDINE(47) SYNTHASE [NAD(P)(+)]-LIKE"/>
    <property type="match status" value="1"/>
</dbReference>
<evidence type="ECO:0000259" key="15">
    <source>
        <dbReference type="Pfam" id="PF01207"/>
    </source>
</evidence>
<evidence type="ECO:0000256" key="13">
    <source>
        <dbReference type="PIRSR" id="PIRSR006621-1"/>
    </source>
</evidence>
<evidence type="ECO:0000256" key="11">
    <source>
        <dbReference type="ARBA" id="ARBA00048802"/>
    </source>
</evidence>
<comment type="function">
    <text evidence="2 12">Catalyzes the synthesis of 5,6-dihydrouridine (D), a modified base found in the D-loop of most tRNAs, via the reduction of the C5-C6 double bond in target uridines.</text>
</comment>
<feature type="binding site" evidence="14">
    <location>
        <position position="139"/>
    </location>
    <ligand>
        <name>FMN</name>
        <dbReference type="ChEBI" id="CHEBI:58210"/>
    </ligand>
</feature>
<dbReference type="Gene3D" id="3.20.20.70">
    <property type="entry name" value="Aldolase class I"/>
    <property type="match status" value="1"/>
</dbReference>
<dbReference type="SUPFAM" id="SSF51395">
    <property type="entry name" value="FMN-linked oxidoreductases"/>
    <property type="match status" value="1"/>
</dbReference>
<accession>A0A423PM37</accession>
<evidence type="ECO:0000256" key="8">
    <source>
        <dbReference type="ARBA" id="ARBA00022884"/>
    </source>
</evidence>
<evidence type="ECO:0000256" key="2">
    <source>
        <dbReference type="ARBA" id="ARBA00002790"/>
    </source>
</evidence>
<dbReference type="PIRSF" id="PIRSF006621">
    <property type="entry name" value="Dus"/>
    <property type="match status" value="1"/>
</dbReference>
<evidence type="ECO:0000256" key="6">
    <source>
        <dbReference type="ARBA" id="ARBA00022694"/>
    </source>
</evidence>
<dbReference type="PANTHER" id="PTHR45846">
    <property type="entry name" value="TRNA-DIHYDROURIDINE(47) SYNTHASE [NAD(P)(+)]-LIKE"/>
    <property type="match status" value="1"/>
</dbReference>
<feature type="binding site" evidence="14">
    <location>
        <begin position="16"/>
        <end position="18"/>
    </location>
    <ligand>
        <name>FMN</name>
        <dbReference type="ChEBI" id="CHEBI:58210"/>
    </ligand>
</feature>
<evidence type="ECO:0000256" key="10">
    <source>
        <dbReference type="ARBA" id="ARBA00048205"/>
    </source>
</evidence>
<feature type="active site" description="Proton donor" evidence="13">
    <location>
        <position position="100"/>
    </location>
</feature>
<gene>
    <name evidence="16" type="ORF">SAOR_10050</name>
</gene>
<evidence type="ECO:0000256" key="5">
    <source>
        <dbReference type="ARBA" id="ARBA00022643"/>
    </source>
</evidence>
<evidence type="ECO:0000256" key="3">
    <source>
        <dbReference type="ARBA" id="ARBA00022555"/>
    </source>
</evidence>
<dbReference type="GO" id="GO:0000049">
    <property type="term" value="F:tRNA binding"/>
    <property type="evidence" value="ECO:0007669"/>
    <property type="project" value="UniProtKB-KW"/>
</dbReference>
<dbReference type="GO" id="GO:0050660">
    <property type="term" value="F:flavin adenine dinucleotide binding"/>
    <property type="evidence" value="ECO:0007669"/>
    <property type="project" value="InterPro"/>
</dbReference>
<evidence type="ECO:0000313" key="17">
    <source>
        <dbReference type="Proteomes" id="UP000283993"/>
    </source>
</evidence>
<keyword evidence="14" id="KW-0547">Nucleotide-binding</keyword>
<evidence type="ECO:0000256" key="14">
    <source>
        <dbReference type="PIRSR" id="PIRSR006621-2"/>
    </source>
</evidence>
<dbReference type="Proteomes" id="UP000283993">
    <property type="component" value="Unassembled WGS sequence"/>
</dbReference>
<dbReference type="InterPro" id="IPR001269">
    <property type="entry name" value="DUS_fam"/>
</dbReference>
<evidence type="ECO:0000256" key="9">
    <source>
        <dbReference type="ARBA" id="ARBA00023002"/>
    </source>
</evidence>
<keyword evidence="7" id="KW-0521">NADP</keyword>
<reference evidence="16 17" key="1">
    <citation type="submission" date="2013-10" db="EMBL/GenBank/DDBJ databases">
        <title>Salinisphaera orenii MK-B5 Genome Sequencing.</title>
        <authorList>
            <person name="Lai Q."/>
            <person name="Li C."/>
            <person name="Shao Z."/>
        </authorList>
    </citation>
    <scope>NUCLEOTIDE SEQUENCE [LARGE SCALE GENOMIC DNA]</scope>
    <source>
        <strain evidence="16 17">MK-B5</strain>
    </source>
</reference>
<dbReference type="InterPro" id="IPR018517">
    <property type="entry name" value="tRNA_hU_synthase_CS"/>
</dbReference>
<dbReference type="GO" id="GO:0017150">
    <property type="term" value="F:tRNA dihydrouridine synthase activity"/>
    <property type="evidence" value="ECO:0007669"/>
    <property type="project" value="InterPro"/>
</dbReference>
<keyword evidence="9 12" id="KW-0560">Oxidoreductase</keyword>
<feature type="domain" description="DUS-like FMN-binding" evidence="15">
    <location>
        <begin position="14"/>
        <end position="296"/>
    </location>
</feature>
<comment type="caution">
    <text evidence="16">The sequence shown here is derived from an EMBL/GenBank/DDBJ whole genome shotgun (WGS) entry which is preliminary data.</text>
</comment>
<dbReference type="InterPro" id="IPR013785">
    <property type="entry name" value="Aldolase_TIM"/>
</dbReference>
<organism evidence="16 17">
    <name type="scientific">Salinisphaera orenii MK-B5</name>
    <dbReference type="NCBI Taxonomy" id="856730"/>
    <lineage>
        <taxon>Bacteria</taxon>
        <taxon>Pseudomonadati</taxon>
        <taxon>Pseudomonadota</taxon>
        <taxon>Gammaproteobacteria</taxon>
        <taxon>Salinisphaerales</taxon>
        <taxon>Salinisphaeraceae</taxon>
        <taxon>Salinisphaera</taxon>
    </lineage>
</organism>
<sequence length="328" mass="34637">MEIAGHAFDNGLACAPMAGVTDRVFRSLCRSLGATATTAEMVSARPELRATRKSRLRLDFGGQPAPRIVQIAGGDAADLAQAARVNADAGADIIDINMGCPAKKVCRKAAGSALMADVDHVARILDAVVAASPVPVTLKMRTGVSADRINAVTIARRAQRAGIAALAVHGRTRDQHYRGRAEYATIAAVKAAVTIPVWANGDIDSPAAAEAVLAATGADGLMIGRAACRRPWLFREIAVARATGRPAPPLSLADEREIVLGLVEQLHDFYGEDQGLRVARKHIGWLCERRPPRPALYMDLMAAASGARQLRLLARYFEAAADMPAAAA</sequence>
<evidence type="ECO:0000313" key="16">
    <source>
        <dbReference type="EMBL" id="ROO26648.1"/>
    </source>
</evidence>
<comment type="catalytic activity">
    <reaction evidence="10">
        <text>a 5,6-dihydrouridine in tRNA + NADP(+) = a uridine in tRNA + NADPH + H(+)</text>
        <dbReference type="Rhea" id="RHEA:23624"/>
        <dbReference type="Rhea" id="RHEA-COMP:13339"/>
        <dbReference type="Rhea" id="RHEA-COMP:13887"/>
        <dbReference type="ChEBI" id="CHEBI:15378"/>
        <dbReference type="ChEBI" id="CHEBI:57783"/>
        <dbReference type="ChEBI" id="CHEBI:58349"/>
        <dbReference type="ChEBI" id="CHEBI:65315"/>
        <dbReference type="ChEBI" id="CHEBI:74443"/>
    </reaction>
</comment>
<keyword evidence="8" id="KW-0694">RNA-binding</keyword>
<protein>
    <recommendedName>
        <fullName evidence="12">tRNA-dihydrouridine synthase</fullName>
        <ecNumber evidence="12">1.3.1.-</ecNumber>
    </recommendedName>
</protein>
<comment type="cofactor">
    <cofactor evidence="1 12 14">
        <name>FMN</name>
        <dbReference type="ChEBI" id="CHEBI:58210"/>
    </cofactor>
</comment>
<feature type="binding site" evidence="14">
    <location>
        <position position="169"/>
    </location>
    <ligand>
        <name>FMN</name>
        <dbReference type="ChEBI" id="CHEBI:58210"/>
    </ligand>
</feature>
<dbReference type="RefSeq" id="WP_123631308.1">
    <property type="nucleotide sequence ID" value="NZ_AYKH01000019.1"/>
</dbReference>
<keyword evidence="17" id="KW-1185">Reference proteome</keyword>
<dbReference type="AlphaFoldDB" id="A0A423PM37"/>
<keyword evidence="3" id="KW-0820">tRNA-binding</keyword>
<dbReference type="Pfam" id="PF01207">
    <property type="entry name" value="Dus"/>
    <property type="match status" value="1"/>
</dbReference>
<evidence type="ECO:0000256" key="7">
    <source>
        <dbReference type="ARBA" id="ARBA00022857"/>
    </source>
</evidence>
<dbReference type="EMBL" id="AYKH01000019">
    <property type="protein sequence ID" value="ROO26648.1"/>
    <property type="molecule type" value="Genomic_DNA"/>
</dbReference>
<keyword evidence="4 12" id="KW-0285">Flavoprotein</keyword>
<evidence type="ECO:0000256" key="4">
    <source>
        <dbReference type="ARBA" id="ARBA00022630"/>
    </source>
</evidence>
<evidence type="ECO:0000256" key="1">
    <source>
        <dbReference type="ARBA" id="ARBA00001917"/>
    </source>
</evidence>
<dbReference type="EC" id="1.3.1.-" evidence="12"/>
<keyword evidence="6 12" id="KW-0819">tRNA processing</keyword>
<dbReference type="CDD" id="cd02801">
    <property type="entry name" value="DUS_like_FMN"/>
    <property type="match status" value="1"/>
</dbReference>
<dbReference type="InterPro" id="IPR035587">
    <property type="entry name" value="DUS-like_FMN-bd"/>
</dbReference>
<proteinExistence type="inferred from homology"/>
<dbReference type="PROSITE" id="PS01136">
    <property type="entry name" value="UPF0034"/>
    <property type="match status" value="1"/>
</dbReference>
<comment type="catalytic activity">
    <reaction evidence="11">
        <text>a 5,6-dihydrouridine in tRNA + NAD(+) = a uridine in tRNA + NADH + H(+)</text>
        <dbReference type="Rhea" id="RHEA:54452"/>
        <dbReference type="Rhea" id="RHEA-COMP:13339"/>
        <dbReference type="Rhea" id="RHEA-COMP:13887"/>
        <dbReference type="ChEBI" id="CHEBI:15378"/>
        <dbReference type="ChEBI" id="CHEBI:57540"/>
        <dbReference type="ChEBI" id="CHEBI:57945"/>
        <dbReference type="ChEBI" id="CHEBI:65315"/>
        <dbReference type="ChEBI" id="CHEBI:74443"/>
    </reaction>
</comment>
<dbReference type="Gene3D" id="1.10.1200.80">
    <property type="entry name" value="Putative flavin oxidoreducatase, domain 2"/>
    <property type="match status" value="1"/>
</dbReference>